<keyword evidence="9" id="KW-1185">Reference proteome</keyword>
<dbReference type="PANTHER" id="PTHR30473:SF1">
    <property type="entry name" value="PHOH-LIKE PROTEIN"/>
    <property type="match status" value="1"/>
</dbReference>
<evidence type="ECO:0000256" key="6">
    <source>
        <dbReference type="ARBA" id="ARBA00039970"/>
    </source>
</evidence>
<dbReference type="EMBL" id="MK797984">
    <property type="protein sequence ID" value="QCG76175.1"/>
    <property type="molecule type" value="Genomic_DNA"/>
</dbReference>
<protein>
    <recommendedName>
        <fullName evidence="6">PhoH-like protein</fullName>
    </recommendedName>
</protein>
<dbReference type="PANTHER" id="PTHR30473">
    <property type="entry name" value="PROTEIN PHOH"/>
    <property type="match status" value="1"/>
</dbReference>
<evidence type="ECO:0000313" key="8">
    <source>
        <dbReference type="EMBL" id="QCG76175.1"/>
    </source>
</evidence>
<comment type="subcellular location">
    <subcellularLocation>
        <location evidence="1">Cytoplasm</location>
    </subcellularLocation>
</comment>
<gene>
    <name evidence="8" type="ORF">EST35_0294</name>
</gene>
<evidence type="ECO:0000256" key="4">
    <source>
        <dbReference type="ARBA" id="ARBA00022741"/>
    </source>
</evidence>
<dbReference type="InterPro" id="IPR051451">
    <property type="entry name" value="PhoH2-like"/>
</dbReference>
<dbReference type="InterPro" id="IPR003714">
    <property type="entry name" value="PhoH"/>
</dbReference>
<name>A0A4Y5JUZ3_9CAUD</name>
<reference evidence="9" key="1">
    <citation type="journal article" date="2020" name="bioRxiv">
        <title>Integrative omics analysis of Pseudomonas aeruginosa virus PA5oct highlights the molecular complexity of jumbo phages.</title>
        <authorList>
            <person name="Lood C."/>
            <person name="Danis-Wlodarczyk K."/>
            <person name="Blasdel B.G."/>
            <person name="Jang H.B."/>
            <person name="Vandenheuvel D."/>
            <person name="Briers Y."/>
            <person name="Noben J.-P."/>
            <person name="van Noort V."/>
            <person name="Drulis-Kawa Z."/>
            <person name="Lavigne R."/>
        </authorList>
    </citation>
    <scope>NUCLEOTIDE SEQUENCE [LARGE SCALE GENOMIC DNA]</scope>
</reference>
<dbReference type="Pfam" id="PF02562">
    <property type="entry name" value="PhoH"/>
    <property type="match status" value="1"/>
</dbReference>
<dbReference type="InterPro" id="IPR027417">
    <property type="entry name" value="P-loop_NTPase"/>
</dbReference>
<feature type="domain" description="PhoH-like protein" evidence="7">
    <location>
        <begin position="48"/>
        <end position="254"/>
    </location>
</feature>
<accession>A0A4Y5JUZ3</accession>
<evidence type="ECO:0000256" key="5">
    <source>
        <dbReference type="ARBA" id="ARBA00022840"/>
    </source>
</evidence>
<organism evidence="8 9">
    <name type="scientific">Pseudomonas phage vB_PaeM_PA5oct</name>
    <dbReference type="NCBI Taxonomy" id="2163605"/>
    <lineage>
        <taxon>Viruses</taxon>
        <taxon>Duplodnaviria</taxon>
        <taxon>Heunggongvirae</taxon>
        <taxon>Uroviricota</taxon>
        <taxon>Caudoviricetes</taxon>
        <taxon>Arenbergviridae</taxon>
        <taxon>Wroclawvirus</taxon>
        <taxon>Wroclawvirus PA5oct</taxon>
    </lineage>
</organism>
<evidence type="ECO:0000259" key="7">
    <source>
        <dbReference type="Pfam" id="PF02562"/>
    </source>
</evidence>
<keyword evidence="3" id="KW-0963">Cytoplasm</keyword>
<evidence type="ECO:0000256" key="1">
    <source>
        <dbReference type="ARBA" id="ARBA00004496"/>
    </source>
</evidence>
<keyword evidence="5" id="KW-0067">ATP-binding</keyword>
<keyword evidence="4" id="KW-0547">Nucleotide-binding</keyword>
<dbReference type="Proteomes" id="UP000316733">
    <property type="component" value="Segment"/>
</dbReference>
<comment type="similarity">
    <text evidence="2">Belongs to the PhoH family.</text>
</comment>
<dbReference type="Gene3D" id="3.40.50.300">
    <property type="entry name" value="P-loop containing nucleotide triphosphate hydrolases"/>
    <property type="match status" value="1"/>
</dbReference>
<evidence type="ECO:0000256" key="3">
    <source>
        <dbReference type="ARBA" id="ARBA00022490"/>
    </source>
</evidence>
<evidence type="ECO:0000256" key="2">
    <source>
        <dbReference type="ARBA" id="ARBA00010393"/>
    </source>
</evidence>
<proteinExistence type="inferred from homology"/>
<evidence type="ECO:0000313" key="9">
    <source>
        <dbReference type="Proteomes" id="UP000316733"/>
    </source>
</evidence>
<dbReference type="GO" id="GO:0005524">
    <property type="term" value="F:ATP binding"/>
    <property type="evidence" value="ECO:0007669"/>
    <property type="project" value="UniProtKB-KW"/>
</dbReference>
<dbReference type="SUPFAM" id="SSF52540">
    <property type="entry name" value="P-loop containing nucleoside triphosphate hydrolases"/>
    <property type="match status" value="1"/>
</dbReference>
<sequence>MKQRDKRKARASEGPNSTFHLVTNNVVQPSTNTKQVRSIQRKQEVKLIPKSLAQEEYVDALEDDTQHIVFATGPAGSGKTLLASMYAIKAYKEGKCDKIVITRPAVSVDEEHGFLPGTLIDKMAPWVIPIMDVFKEYYSPVEIEQMLMEEIIEIAPLAYMRGRTFKNCVILADEIQNTTPNMSKMLFSRIGENCKMIVTGDIEQHDRGFEVNGLKDFLERLDRAGGNKHISVIKFTSKDIKRHPLIEDILEMYKDIN</sequence>